<keyword evidence="3" id="KW-1185">Reference proteome</keyword>
<dbReference type="Pfam" id="PF08798">
    <property type="entry name" value="CRISPR_assoc"/>
    <property type="match status" value="1"/>
</dbReference>
<proteinExistence type="predicted"/>
<dbReference type="NCBIfam" id="TIGR01907">
    <property type="entry name" value="casE_Cse3"/>
    <property type="match status" value="1"/>
</dbReference>
<feature type="signal peptide" evidence="1">
    <location>
        <begin position="1"/>
        <end position="27"/>
    </location>
</feature>
<gene>
    <name evidence="2" type="primary">cas6e</name>
    <name evidence="2" type="ORF">ACFPCY_06175</name>
</gene>
<sequence>MYLTRFRINTARVTARRLLASPQNLHAAVMSGFADAPDPERDGARVLWRLDTSSDRAQTHLYIVSPAPPDLTHLVEQAGWPTTAPQGWKTYDYAPLLTRLAKGDRWRFRLTANPVHTARRNDDEPTKLTAHVGRHHQKKWLLDRQQAAGFQIVEKPLAQRALPDGDEHELLLHNRRQLSFSRGRPAKTVSLVTLTYDGLLEVTDPQAFRHTLTNGLGRAKAYGCGLITLAPA</sequence>
<evidence type="ECO:0000313" key="2">
    <source>
        <dbReference type="EMBL" id="MFC4906896.1"/>
    </source>
</evidence>
<dbReference type="EMBL" id="JBHSIT010000002">
    <property type="protein sequence ID" value="MFC4906896.1"/>
    <property type="molecule type" value="Genomic_DNA"/>
</dbReference>
<comment type="caution">
    <text evidence="2">The sequence shown here is derived from an EMBL/GenBank/DDBJ whole genome shotgun (WGS) entry which is preliminary data.</text>
</comment>
<dbReference type="InterPro" id="IPR010179">
    <property type="entry name" value="CRISPR-assoc_prot_Cse3"/>
</dbReference>
<dbReference type="Proteomes" id="UP001595872">
    <property type="component" value="Unassembled WGS sequence"/>
</dbReference>
<dbReference type="CDD" id="cd09727">
    <property type="entry name" value="Cas6_I-E"/>
    <property type="match status" value="1"/>
</dbReference>
<protein>
    <submittedName>
        <fullName evidence="2">Type I-E CRISPR-associated protein Cas6/Cse3/CasE</fullName>
    </submittedName>
</protein>
<dbReference type="Gene3D" id="3.30.70.1210">
    <property type="entry name" value="Crispr-associated protein, domain 2"/>
    <property type="match status" value="1"/>
</dbReference>
<organism evidence="2 3">
    <name type="scientific">Actinomadura gamaensis</name>
    <dbReference type="NCBI Taxonomy" id="1763541"/>
    <lineage>
        <taxon>Bacteria</taxon>
        <taxon>Bacillati</taxon>
        <taxon>Actinomycetota</taxon>
        <taxon>Actinomycetes</taxon>
        <taxon>Streptosporangiales</taxon>
        <taxon>Thermomonosporaceae</taxon>
        <taxon>Actinomadura</taxon>
    </lineage>
</organism>
<evidence type="ECO:0000313" key="3">
    <source>
        <dbReference type="Proteomes" id="UP001595872"/>
    </source>
</evidence>
<keyword evidence="1" id="KW-0732">Signal</keyword>
<evidence type="ECO:0000256" key="1">
    <source>
        <dbReference type="SAM" id="SignalP"/>
    </source>
</evidence>
<dbReference type="RefSeq" id="WP_378252637.1">
    <property type="nucleotide sequence ID" value="NZ_JBHSIT010000002.1"/>
</dbReference>
<reference evidence="3" key="1">
    <citation type="journal article" date="2019" name="Int. J. Syst. Evol. Microbiol.">
        <title>The Global Catalogue of Microorganisms (GCM) 10K type strain sequencing project: providing services to taxonomists for standard genome sequencing and annotation.</title>
        <authorList>
            <consortium name="The Broad Institute Genomics Platform"/>
            <consortium name="The Broad Institute Genome Sequencing Center for Infectious Disease"/>
            <person name="Wu L."/>
            <person name="Ma J."/>
        </authorList>
    </citation>
    <scope>NUCLEOTIDE SEQUENCE [LARGE SCALE GENOMIC DNA]</scope>
    <source>
        <strain evidence="3">KLKA75</strain>
    </source>
</reference>
<accession>A0ABV9TTP5</accession>
<dbReference type="Gene3D" id="3.30.70.1200">
    <property type="entry name" value="Crispr-associated protein, domain 1"/>
    <property type="match status" value="1"/>
</dbReference>
<feature type="chain" id="PRO_5046202824" evidence="1">
    <location>
        <begin position="28"/>
        <end position="232"/>
    </location>
</feature>
<name>A0ABV9TTP5_9ACTN</name>
<dbReference type="SUPFAM" id="SSF117987">
    <property type="entry name" value="CRISPR-associated protein"/>
    <property type="match status" value="2"/>
</dbReference>
<dbReference type="SMART" id="SM01101">
    <property type="entry name" value="CRISPR_assoc"/>
    <property type="match status" value="1"/>
</dbReference>